<feature type="domain" description="Nudix hydrolase" evidence="7">
    <location>
        <begin position="42"/>
        <end position="189"/>
    </location>
</feature>
<dbReference type="KEGG" id="cluj:IAU68_00830"/>
<dbReference type="GO" id="GO:0010945">
    <property type="term" value="F:coenzyme A diphosphatase activity"/>
    <property type="evidence" value="ECO:0007669"/>
    <property type="project" value="InterPro"/>
</dbReference>
<evidence type="ECO:0000313" key="10">
    <source>
        <dbReference type="Proteomes" id="UP000516235"/>
    </source>
</evidence>
<evidence type="ECO:0000256" key="5">
    <source>
        <dbReference type="ARBA" id="ARBA00022842"/>
    </source>
</evidence>
<organism evidence="9 10">
    <name type="scientific">Corynebacterium lujinxingii</name>
    <dbReference type="NCBI Taxonomy" id="2763010"/>
    <lineage>
        <taxon>Bacteria</taxon>
        <taxon>Bacillati</taxon>
        <taxon>Actinomycetota</taxon>
        <taxon>Actinomycetes</taxon>
        <taxon>Mycobacteriales</taxon>
        <taxon>Corynebacteriaceae</taxon>
        <taxon>Corynebacterium</taxon>
    </lineage>
</organism>
<evidence type="ECO:0000256" key="3">
    <source>
        <dbReference type="ARBA" id="ARBA00022723"/>
    </source>
</evidence>
<protein>
    <submittedName>
        <fullName evidence="9">CoA pyrophosphatase</fullName>
    </submittedName>
</protein>
<keyword evidence="5" id="KW-0460">Magnesium</keyword>
<evidence type="ECO:0000256" key="1">
    <source>
        <dbReference type="ARBA" id="ARBA00001936"/>
    </source>
</evidence>
<evidence type="ECO:0000256" key="2">
    <source>
        <dbReference type="ARBA" id="ARBA00001946"/>
    </source>
</evidence>
<name>A0A7H0JZA8_9CORY</name>
<dbReference type="InterPro" id="IPR000086">
    <property type="entry name" value="NUDIX_hydrolase_dom"/>
</dbReference>
<dbReference type="InterPro" id="IPR015797">
    <property type="entry name" value="NUDIX_hydrolase-like_dom_sf"/>
</dbReference>
<evidence type="ECO:0000313" key="8">
    <source>
        <dbReference type="EMBL" id="MBC3179542.1"/>
    </source>
</evidence>
<evidence type="ECO:0000256" key="6">
    <source>
        <dbReference type="ARBA" id="ARBA00023211"/>
    </source>
</evidence>
<dbReference type="InterPro" id="IPR045121">
    <property type="entry name" value="CoAse"/>
</dbReference>
<dbReference type="Proteomes" id="UP000516235">
    <property type="component" value="Chromosome"/>
</dbReference>
<comment type="cofactor">
    <cofactor evidence="2">
        <name>Mg(2+)</name>
        <dbReference type="ChEBI" id="CHEBI:18420"/>
    </cofactor>
</comment>
<dbReference type="EMBL" id="JACMYE010000008">
    <property type="protein sequence ID" value="MBC3179542.1"/>
    <property type="molecule type" value="Genomic_DNA"/>
</dbReference>
<evidence type="ECO:0000256" key="4">
    <source>
        <dbReference type="ARBA" id="ARBA00022801"/>
    </source>
</evidence>
<evidence type="ECO:0000313" key="11">
    <source>
        <dbReference type="Proteomes" id="UP000642876"/>
    </source>
</evidence>
<dbReference type="AlphaFoldDB" id="A0A7H0JZA8"/>
<dbReference type="Gene3D" id="3.90.79.10">
    <property type="entry name" value="Nucleoside Triphosphate Pyrophosphohydrolase"/>
    <property type="match status" value="1"/>
</dbReference>
<evidence type="ECO:0000259" key="7">
    <source>
        <dbReference type="PROSITE" id="PS51462"/>
    </source>
</evidence>
<sequence>MVQLQPHRAPAWLRPLVDALHAGEGARVIRETLGARVHQKGGDDQAAVLIVFAGDPHATELPHDARVLITHRTPSMRSHSGQMAFPGGHIDPEDSGPVAAAIREAEEETGLEPARVVPLAVMGAATTGGSNRRVRPVVAYTPNPNEVYPASEFETDDVFFVPVRDLIDPANRAMLGWSYWSGPAFWARRYLIWGFTGVLLSAVLEVAGWAVDWDKEPADLTEALARSDNREL</sequence>
<keyword evidence="4" id="KW-0378">Hydrolase</keyword>
<dbReference type="PROSITE" id="PS51462">
    <property type="entry name" value="NUDIX"/>
    <property type="match status" value="1"/>
</dbReference>
<dbReference type="SUPFAM" id="SSF55811">
    <property type="entry name" value="Nudix"/>
    <property type="match status" value="1"/>
</dbReference>
<dbReference type="Pfam" id="PF00293">
    <property type="entry name" value="NUDIX"/>
    <property type="match status" value="1"/>
</dbReference>
<proteinExistence type="predicted"/>
<dbReference type="Proteomes" id="UP000642876">
    <property type="component" value="Unassembled WGS sequence"/>
</dbReference>
<keyword evidence="6" id="KW-0464">Manganese</keyword>
<keyword evidence="11" id="KW-1185">Reference proteome</keyword>
<evidence type="ECO:0000313" key="9">
    <source>
        <dbReference type="EMBL" id="QNP90374.1"/>
    </source>
</evidence>
<keyword evidence="3" id="KW-0479">Metal-binding</keyword>
<comment type="cofactor">
    <cofactor evidence="1">
        <name>Mn(2+)</name>
        <dbReference type="ChEBI" id="CHEBI:29035"/>
    </cofactor>
</comment>
<dbReference type="CDD" id="cd03426">
    <property type="entry name" value="NUDIX_CoAse_Nudt7"/>
    <property type="match status" value="1"/>
</dbReference>
<gene>
    <name evidence="8" type="ORF">H7348_09550</name>
    <name evidence="9" type="ORF">IAU68_00830</name>
</gene>
<reference evidence="10 11" key="1">
    <citation type="submission" date="2020-08" db="EMBL/GenBank/DDBJ databases">
        <title>novel species in genus Corynebacterium.</title>
        <authorList>
            <person name="Zhang G."/>
        </authorList>
    </citation>
    <scope>NUCLEOTIDE SEQUENCE [LARGE SCALE GENOMIC DNA]</scope>
    <source>
        <strain evidence="10 11">zg-917</strain>
        <strain evidence="9">Zg-917</strain>
    </source>
</reference>
<dbReference type="EMBL" id="CP061032">
    <property type="protein sequence ID" value="QNP90374.1"/>
    <property type="molecule type" value="Genomic_DNA"/>
</dbReference>
<dbReference type="PANTHER" id="PTHR12992">
    <property type="entry name" value="NUDIX HYDROLASE"/>
    <property type="match status" value="1"/>
</dbReference>
<dbReference type="PANTHER" id="PTHR12992:SF11">
    <property type="entry name" value="MITOCHONDRIAL COENZYME A DIPHOSPHATASE NUDT8"/>
    <property type="match status" value="1"/>
</dbReference>
<accession>A0A7H0JZA8</accession>
<dbReference type="GO" id="GO:0046872">
    <property type="term" value="F:metal ion binding"/>
    <property type="evidence" value="ECO:0007669"/>
    <property type="project" value="UniProtKB-KW"/>
</dbReference>